<organism evidence="2 3">
    <name type="scientific">Tritrichomonas foetus</name>
    <dbReference type="NCBI Taxonomy" id="1144522"/>
    <lineage>
        <taxon>Eukaryota</taxon>
        <taxon>Metamonada</taxon>
        <taxon>Parabasalia</taxon>
        <taxon>Tritrichomonadida</taxon>
        <taxon>Tritrichomonadidae</taxon>
        <taxon>Tritrichomonas</taxon>
    </lineage>
</organism>
<dbReference type="Pfam" id="PF07004">
    <property type="entry name" value="SHIPPO-rpt"/>
    <property type="match status" value="2"/>
</dbReference>
<name>A0A1J4JKN7_9EUKA</name>
<evidence type="ECO:0000313" key="2">
    <source>
        <dbReference type="EMBL" id="OHS98139.1"/>
    </source>
</evidence>
<accession>A0A1J4JKN7</accession>
<dbReference type="OrthoDB" id="429991at2759"/>
<gene>
    <name evidence="2" type="ORF">TRFO_35462</name>
</gene>
<evidence type="ECO:0000313" key="3">
    <source>
        <dbReference type="Proteomes" id="UP000179807"/>
    </source>
</evidence>
<dbReference type="Proteomes" id="UP000179807">
    <property type="component" value="Unassembled WGS sequence"/>
</dbReference>
<feature type="region of interest" description="Disordered" evidence="1">
    <location>
        <begin position="174"/>
        <end position="196"/>
    </location>
</feature>
<dbReference type="VEuPathDB" id="TrichDB:TRFO_35462"/>
<protein>
    <submittedName>
        <fullName evidence="2">Uncharacterized protein</fullName>
    </submittedName>
</protein>
<feature type="region of interest" description="Disordered" evidence="1">
    <location>
        <begin position="286"/>
        <end position="321"/>
    </location>
</feature>
<sequence length="349" mass="39598">MNQKDIFARRSLRDRLTVGPADFDTSPRFGDSSPRYTIKEKRKEKVVYDNKDFPNHLGEPNDTKRSPAYSIRPRYSDKIYKGNEYCFYPQNFGSDGLKKTISGKIEGPQRQSYVSPDKYNTRYKMGDSTPKYSIGTKLESSWVNREASPGPKYDSNKYNDINWAKSPRYTINDNKTNRSFMSSKEKSAVPGPGSYETRKDFSSLKYSISEKFNDPKIPKMPGPDEHALQEPWGKKGIRSTIGQKFKEKKNDYVGSDYIDPPNGIGADSASKRRILEDTGVSWIPKSFTPGPGSYAPEKVSLPSQKKSIGKKLPEARNKEPNVGYIGLPELPRGRQCTIGEKETLMEFVF</sequence>
<keyword evidence="3" id="KW-1185">Reference proteome</keyword>
<dbReference type="AlphaFoldDB" id="A0A1J4JKN7"/>
<feature type="region of interest" description="Disordered" evidence="1">
    <location>
        <begin position="18"/>
        <end position="69"/>
    </location>
</feature>
<dbReference type="InterPro" id="IPR051291">
    <property type="entry name" value="CIMAP"/>
</dbReference>
<feature type="compositionally biased region" description="Basic and acidic residues" evidence="1">
    <location>
        <begin position="37"/>
        <end position="65"/>
    </location>
</feature>
<proteinExistence type="predicted"/>
<dbReference type="InterPro" id="IPR010736">
    <property type="entry name" value="SHIPPO-rpt"/>
</dbReference>
<dbReference type="GeneID" id="94844973"/>
<evidence type="ECO:0000256" key="1">
    <source>
        <dbReference type="SAM" id="MobiDB-lite"/>
    </source>
</evidence>
<dbReference type="EMBL" id="MLAK01001072">
    <property type="protein sequence ID" value="OHS98139.1"/>
    <property type="molecule type" value="Genomic_DNA"/>
</dbReference>
<dbReference type="PANTHER" id="PTHR21580">
    <property type="entry name" value="SHIPPO-1-RELATED"/>
    <property type="match status" value="1"/>
</dbReference>
<comment type="caution">
    <text evidence="2">The sequence shown here is derived from an EMBL/GenBank/DDBJ whole genome shotgun (WGS) entry which is preliminary data.</text>
</comment>
<dbReference type="RefSeq" id="XP_068351276.1">
    <property type="nucleotide sequence ID" value="XM_068510269.1"/>
</dbReference>
<reference evidence="2" key="1">
    <citation type="submission" date="2016-10" db="EMBL/GenBank/DDBJ databases">
        <authorList>
            <person name="Benchimol M."/>
            <person name="Almeida L.G."/>
            <person name="Vasconcelos A.T."/>
            <person name="Perreira-Neves A."/>
            <person name="Rosa I.A."/>
            <person name="Tasca T."/>
            <person name="Bogo M.R."/>
            <person name="de Souza W."/>
        </authorList>
    </citation>
    <scope>NUCLEOTIDE SEQUENCE [LARGE SCALE GENOMIC DNA]</scope>
    <source>
        <strain evidence="2">K</strain>
    </source>
</reference>